<evidence type="ECO:0000256" key="2">
    <source>
        <dbReference type="SAM" id="Phobius"/>
    </source>
</evidence>
<keyword evidence="4" id="KW-0808">Transferase</keyword>
<dbReference type="EMBL" id="CP036402">
    <property type="protein sequence ID" value="QBI20433.1"/>
    <property type="molecule type" value="Genomic_DNA"/>
</dbReference>
<proteinExistence type="predicted"/>
<dbReference type="SUPFAM" id="SSF55729">
    <property type="entry name" value="Acyl-CoA N-acyltransferases (Nat)"/>
    <property type="match status" value="1"/>
</dbReference>
<dbReference type="PANTHER" id="PTHR34473:SF3">
    <property type="entry name" value="TRANSMEMBRANE PROTEIN-RELATED"/>
    <property type="match status" value="1"/>
</dbReference>
<gene>
    <name evidence="4" type="ORF">ER308_13235</name>
</gene>
<organism evidence="4 5">
    <name type="scientific">Egibacter rhizosphaerae</name>
    <dbReference type="NCBI Taxonomy" id="1670831"/>
    <lineage>
        <taxon>Bacteria</taxon>
        <taxon>Bacillati</taxon>
        <taxon>Actinomycetota</taxon>
        <taxon>Nitriliruptoria</taxon>
        <taxon>Egibacterales</taxon>
        <taxon>Egibacteraceae</taxon>
        <taxon>Egibacter</taxon>
    </lineage>
</organism>
<dbReference type="InterPro" id="IPR000182">
    <property type="entry name" value="GNAT_dom"/>
</dbReference>
<keyword evidence="5" id="KW-1185">Reference proteome</keyword>
<dbReference type="OrthoDB" id="3190163at2"/>
<reference evidence="4 5" key="1">
    <citation type="submission" date="2019-01" db="EMBL/GenBank/DDBJ databases">
        <title>Egibacter rhizosphaerae EGI 80759T.</title>
        <authorList>
            <person name="Chen D.-D."/>
            <person name="Tian Y."/>
            <person name="Jiao J.-Y."/>
            <person name="Zhang X.-T."/>
            <person name="Zhang Y.-G."/>
            <person name="Zhang Y."/>
            <person name="Xiao M."/>
            <person name="Shu W.-S."/>
            <person name="Li W.-J."/>
        </authorList>
    </citation>
    <scope>NUCLEOTIDE SEQUENCE [LARGE SCALE GENOMIC DNA]</scope>
    <source>
        <strain evidence="4 5">EGI 80759</strain>
    </source>
</reference>
<keyword evidence="2" id="KW-0472">Membrane</keyword>
<feature type="transmembrane region" description="Helical" evidence="2">
    <location>
        <begin position="92"/>
        <end position="112"/>
    </location>
</feature>
<dbReference type="GO" id="GO:0016747">
    <property type="term" value="F:acyltransferase activity, transferring groups other than amino-acyl groups"/>
    <property type="evidence" value="ECO:0007669"/>
    <property type="project" value="InterPro"/>
</dbReference>
<feature type="domain" description="N-acetyltransferase" evidence="3">
    <location>
        <begin position="563"/>
        <end position="725"/>
    </location>
</feature>
<feature type="transmembrane region" description="Helical" evidence="2">
    <location>
        <begin position="426"/>
        <end position="442"/>
    </location>
</feature>
<dbReference type="Pfam" id="PF03703">
    <property type="entry name" value="bPH_2"/>
    <property type="match status" value="3"/>
</dbReference>
<evidence type="ECO:0000256" key="1">
    <source>
        <dbReference type="SAM" id="MobiDB-lite"/>
    </source>
</evidence>
<dbReference type="KEGG" id="erz:ER308_13235"/>
<keyword evidence="2" id="KW-1133">Transmembrane helix</keyword>
<feature type="region of interest" description="Disordered" evidence="1">
    <location>
        <begin position="216"/>
        <end position="238"/>
    </location>
</feature>
<protein>
    <submittedName>
        <fullName evidence="4">GNAT family N-acetyltransferase</fullName>
    </submittedName>
</protein>
<dbReference type="Pfam" id="PF00583">
    <property type="entry name" value="Acetyltransf_1"/>
    <property type="match status" value="1"/>
</dbReference>
<feature type="transmembrane region" description="Helical" evidence="2">
    <location>
        <begin position="118"/>
        <end position="136"/>
    </location>
</feature>
<evidence type="ECO:0000259" key="3">
    <source>
        <dbReference type="PROSITE" id="PS51186"/>
    </source>
</evidence>
<dbReference type="PROSITE" id="PS51186">
    <property type="entry name" value="GNAT"/>
    <property type="match status" value="1"/>
</dbReference>
<keyword evidence="2" id="KW-0812">Transmembrane</keyword>
<feature type="transmembrane region" description="Helical" evidence="2">
    <location>
        <begin position="292"/>
        <end position="319"/>
    </location>
</feature>
<dbReference type="CDD" id="cd04301">
    <property type="entry name" value="NAT_SF"/>
    <property type="match status" value="1"/>
</dbReference>
<feature type="compositionally biased region" description="Acidic residues" evidence="1">
    <location>
        <begin position="229"/>
        <end position="238"/>
    </location>
</feature>
<accession>A0A411YGV4</accession>
<dbReference type="Proteomes" id="UP000291469">
    <property type="component" value="Chromosome"/>
</dbReference>
<dbReference type="InterPro" id="IPR005182">
    <property type="entry name" value="YdbS-like_PH"/>
</dbReference>
<name>A0A411YGV4_9ACTN</name>
<feature type="region of interest" description="Disordered" evidence="1">
    <location>
        <begin position="747"/>
        <end position="780"/>
    </location>
</feature>
<dbReference type="Gene3D" id="3.40.630.30">
    <property type="match status" value="1"/>
</dbReference>
<feature type="region of interest" description="Disordered" evidence="1">
    <location>
        <begin position="1"/>
        <end position="78"/>
    </location>
</feature>
<dbReference type="PANTHER" id="PTHR34473">
    <property type="entry name" value="UPF0699 TRANSMEMBRANE PROTEIN YDBS"/>
    <property type="match status" value="1"/>
</dbReference>
<evidence type="ECO:0000313" key="5">
    <source>
        <dbReference type="Proteomes" id="UP000291469"/>
    </source>
</evidence>
<feature type="transmembrane region" description="Helical" evidence="2">
    <location>
        <begin position="248"/>
        <end position="272"/>
    </location>
</feature>
<sequence>MPSSWCTRRHSARAASCRDWTRPRPNACASAWRPSKPTSSRSDVSRPTPTPPGGDPAGASTRRSAGSGPTVWPQVPTPPAQAVLRGRQRLHIGALGVWALSSAGPIILLIIAGTVAPAFAAIVIVGALVSSGVRWWRFTWHIDAESLVIEQGLLQRQRRVIPRERIQSVERIRRLRHRLFGVVELRVESVGGGTTEGQLDALDPEIADLVRTELVGRPSTPRPAASADTDADDQGGDDELVRMRPGDLVLAGLTGGRVGVVAALLGFASQLFAEQIDPVVEQVTQFFGAQGWVGIVMAVGGFLLAVFVLSVVATVFAYWDFRLSAADRRLHTTRGLLEQRSGTIPLYRLQSLRVEENLLRRPLGRATVKVEVAGRAAGEASDTSTVLPIGTRQEAFALVDRITGRDDVAGVELTPAPIGARHRRDVRAALATLAATVGLLVWQGPAGVAGLALAVPFALLGRSSYRALGRARLPQAIVARSGVFVRTTHVTPERSLQGIALSATPFQRRRRLATLELHIARSPGGGDDPALIDIAVDEGRRELVRLAEVADAAARRPRTIDGRIMRAETTEDHSAVHDLLAAAFGRDAEAELVESLRTGSDTESVHSLVVEEDGEVVAHALLVPIGLGPSATAPPGVPPPDGRVLAVAPIAVRPDRQRQGIGGRLVKRATNIAAAFGAHRIVAAGPVDFLEQFGFEEPGPLGLELGTRDDGATAWGGRWLARSLPADDGTARGAVRLPESLAHLHSVVASPGSQSQRSHENAAGEDPAAPGVVGEGFEPS</sequence>
<dbReference type="AlphaFoldDB" id="A0A411YGV4"/>
<evidence type="ECO:0000313" key="4">
    <source>
        <dbReference type="EMBL" id="QBI20433.1"/>
    </source>
</evidence>
<dbReference type="InterPro" id="IPR016181">
    <property type="entry name" value="Acyl_CoA_acyltransferase"/>
</dbReference>